<evidence type="ECO:0000256" key="3">
    <source>
        <dbReference type="ARBA" id="ARBA00023204"/>
    </source>
</evidence>
<dbReference type="GO" id="GO:0006303">
    <property type="term" value="P:double-strand break repair via nonhomologous end joining"/>
    <property type="evidence" value="ECO:0007669"/>
    <property type="project" value="UniProtKB-ARBA"/>
</dbReference>
<feature type="compositionally biased region" description="Acidic residues" evidence="5">
    <location>
        <begin position="341"/>
        <end position="355"/>
    </location>
</feature>
<accession>A0AA38LVF3</accession>
<evidence type="ECO:0000256" key="1">
    <source>
        <dbReference type="ARBA" id="ARBA00004123"/>
    </source>
</evidence>
<reference evidence="6" key="1">
    <citation type="journal article" date="2022" name="G3 (Bethesda)">
        <title>High quality genome of the basidiomycete yeast Dioszegia hungarica PDD-24b-2 isolated from cloud water.</title>
        <authorList>
            <person name="Jarrige D."/>
            <person name="Haridas S."/>
            <person name="Bleykasten-Grosshans C."/>
            <person name="Joly M."/>
            <person name="Nadalig T."/>
            <person name="Sancelme M."/>
            <person name="Vuilleumier S."/>
            <person name="Grigoriev I.V."/>
            <person name="Amato P."/>
            <person name="Bringel F."/>
        </authorList>
    </citation>
    <scope>NUCLEOTIDE SEQUENCE</scope>
    <source>
        <strain evidence="6">PDD-24b-2</strain>
    </source>
</reference>
<dbReference type="InterPro" id="IPR038051">
    <property type="entry name" value="XRCC4-like_N_sf"/>
</dbReference>
<dbReference type="AlphaFoldDB" id="A0AA38LVF3"/>
<feature type="compositionally biased region" description="Basic and acidic residues" evidence="5">
    <location>
        <begin position="384"/>
        <end position="408"/>
    </location>
</feature>
<dbReference type="GeneID" id="77732102"/>
<dbReference type="Proteomes" id="UP001164286">
    <property type="component" value="Unassembled WGS sequence"/>
</dbReference>
<organism evidence="6 7">
    <name type="scientific">Dioszegia hungarica</name>
    <dbReference type="NCBI Taxonomy" id="4972"/>
    <lineage>
        <taxon>Eukaryota</taxon>
        <taxon>Fungi</taxon>
        <taxon>Dikarya</taxon>
        <taxon>Basidiomycota</taxon>
        <taxon>Agaricomycotina</taxon>
        <taxon>Tremellomycetes</taxon>
        <taxon>Tremellales</taxon>
        <taxon>Bulleribasidiaceae</taxon>
        <taxon>Dioszegia</taxon>
    </lineage>
</organism>
<dbReference type="GO" id="GO:0005634">
    <property type="term" value="C:nucleus"/>
    <property type="evidence" value="ECO:0007669"/>
    <property type="project" value="UniProtKB-SubCell"/>
</dbReference>
<evidence type="ECO:0000256" key="2">
    <source>
        <dbReference type="ARBA" id="ARBA00022763"/>
    </source>
</evidence>
<name>A0AA38LVF3_9TREE</name>
<dbReference type="Gene3D" id="2.170.210.10">
    <property type="entry name" value="DNA double-strand break repair and VJ recombination XRCC4, N-terminal"/>
    <property type="match status" value="1"/>
</dbReference>
<dbReference type="EMBL" id="JAKWFO010000005">
    <property type="protein sequence ID" value="KAI9635669.1"/>
    <property type="molecule type" value="Genomic_DNA"/>
</dbReference>
<feature type="compositionally biased region" description="Basic and acidic residues" evidence="5">
    <location>
        <begin position="285"/>
        <end position="303"/>
    </location>
</feature>
<feature type="compositionally biased region" description="Low complexity" evidence="5">
    <location>
        <begin position="304"/>
        <end position="315"/>
    </location>
</feature>
<gene>
    <name evidence="6" type="ORF">MKK02DRAFT_44367</name>
</gene>
<evidence type="ECO:0000313" key="6">
    <source>
        <dbReference type="EMBL" id="KAI9635669.1"/>
    </source>
</evidence>
<keyword evidence="4" id="KW-0539">Nucleus</keyword>
<dbReference type="RefSeq" id="XP_052945446.1">
    <property type="nucleotide sequence ID" value="XM_053092897.1"/>
</dbReference>
<feature type="compositionally biased region" description="Acidic residues" evidence="5">
    <location>
        <begin position="247"/>
        <end position="262"/>
    </location>
</feature>
<evidence type="ECO:0000256" key="4">
    <source>
        <dbReference type="ARBA" id="ARBA00023242"/>
    </source>
</evidence>
<sequence length="424" mass="45992">MSVYEEAFDVPLLSAPWHALPSSPSDPSRLILKYAPHPSRPGYIVLLTDLAAVYCEVLTGPGVPSRTTEVDRAFHANSAKGSKGKGRRAGMDEEDVIGRSEAALKDVGEMWDRLEGAKVEMKEHDYHDAVLSVQTDDFSWLFYLTELKGRQPLAILAQQLIAPLAGILLETNHIQTEGKPGPMELVYTLFHQSPTITQHMAAHHASSSKPKGATSKAKSSTTKAPASPVNIKTKAKPATPIARQADAEDAEEEEKEEYVSEEEQPHTRSRDTPKRSSTKPPISRSTDRSSSPERMVVDQDQGPRRGSPSRSTTPTRAPPPSAPRSVKATPTKSKARHIIESDDEAEAEAEGEESADMTSEAGSAAPEKSATPPPPAASASSQTSKKERERAEEEEMRARAEAMKRKMEGGGAGGGNLGRRRLRR</sequence>
<proteinExistence type="predicted"/>
<feature type="compositionally biased region" description="Low complexity" evidence="5">
    <location>
        <begin position="205"/>
        <end position="228"/>
    </location>
</feature>
<comment type="caution">
    <text evidence="6">The sequence shown here is derived from an EMBL/GenBank/DDBJ whole genome shotgun (WGS) entry which is preliminary data.</text>
</comment>
<evidence type="ECO:0000313" key="7">
    <source>
        <dbReference type="Proteomes" id="UP001164286"/>
    </source>
</evidence>
<feature type="region of interest" description="Disordered" evidence="5">
    <location>
        <begin position="198"/>
        <end position="424"/>
    </location>
</feature>
<protein>
    <submittedName>
        <fullName evidence="6">Uncharacterized protein</fullName>
    </submittedName>
</protein>
<feature type="compositionally biased region" description="Basic and acidic residues" evidence="5">
    <location>
        <begin position="263"/>
        <end position="274"/>
    </location>
</feature>
<evidence type="ECO:0000256" key="5">
    <source>
        <dbReference type="SAM" id="MobiDB-lite"/>
    </source>
</evidence>
<comment type="subcellular location">
    <subcellularLocation>
        <location evidence="1">Nucleus</location>
    </subcellularLocation>
</comment>
<keyword evidence="3" id="KW-0234">DNA repair</keyword>
<keyword evidence="2" id="KW-0227">DNA damage</keyword>
<keyword evidence="7" id="KW-1185">Reference proteome</keyword>